<accession>A0A0R3PWQ7</accession>
<dbReference type="GO" id="GO:1904262">
    <property type="term" value="P:negative regulation of TORC1 signaling"/>
    <property type="evidence" value="ECO:0007669"/>
    <property type="project" value="TreeGrafter"/>
</dbReference>
<dbReference type="Proteomes" id="UP000267027">
    <property type="component" value="Unassembled WGS sequence"/>
</dbReference>
<dbReference type="WBParaSite" id="ACOC_0001061701-mRNA-1">
    <property type="protein sequence ID" value="ACOC_0001061701-mRNA-1"/>
    <property type="gene ID" value="ACOC_0001061701"/>
</dbReference>
<dbReference type="GO" id="GO:0010508">
    <property type="term" value="P:positive regulation of autophagy"/>
    <property type="evidence" value="ECO:0007669"/>
    <property type="project" value="TreeGrafter"/>
</dbReference>
<dbReference type="EMBL" id="UYYA01004509">
    <property type="protein sequence ID" value="VDM62203.1"/>
    <property type="molecule type" value="Genomic_DNA"/>
</dbReference>
<dbReference type="PANTHER" id="PTHR13179">
    <property type="entry name" value="DEP DOMAIN CONTAINING PROTEIN 5"/>
    <property type="match status" value="1"/>
</dbReference>
<evidence type="ECO:0000313" key="4">
    <source>
        <dbReference type="WBParaSite" id="ACOC_0001061701-mRNA-1"/>
    </source>
</evidence>
<dbReference type="OrthoDB" id="438939at2759"/>
<dbReference type="AlphaFoldDB" id="A0A0R3PWQ7"/>
<sequence length="197" mass="22438">MSPGRSKLAHHYVDGTSTVHINMMDEAPPLESEVEKKARENGVSGSPSRRNDRPESPQICTVMPSESTTSTATINMKNDDFTPVRRVAETKKGQTRVWAWGSTGEEKWNPDMEIGMDWKSLVRSALLPITTDYFPDRLTLISDYLYTEHQISVVHEHGSRVKMDINQLSRLVFDQLICQRLQRGFQIILMSKPLIHV</sequence>
<dbReference type="PANTHER" id="PTHR13179:SF8">
    <property type="entry name" value="GATOR COMPLEX PROTEIN DEPDC5"/>
    <property type="match status" value="1"/>
</dbReference>
<protein>
    <submittedName>
        <fullName evidence="4">FSA_C domain-containing protein</fullName>
    </submittedName>
</protein>
<keyword evidence="3" id="KW-1185">Reference proteome</keyword>
<dbReference type="STRING" id="334426.A0A0R3PWQ7"/>
<dbReference type="GO" id="GO:0034198">
    <property type="term" value="P:cellular response to amino acid starvation"/>
    <property type="evidence" value="ECO:0007669"/>
    <property type="project" value="TreeGrafter"/>
</dbReference>
<feature type="region of interest" description="Disordered" evidence="1">
    <location>
        <begin position="28"/>
        <end position="77"/>
    </location>
</feature>
<reference evidence="2 3" key="2">
    <citation type="submission" date="2018-11" db="EMBL/GenBank/DDBJ databases">
        <authorList>
            <consortium name="Pathogen Informatics"/>
        </authorList>
    </citation>
    <scope>NUCLEOTIDE SEQUENCE [LARGE SCALE GENOMIC DNA]</scope>
    <source>
        <strain evidence="2 3">Costa Rica</strain>
    </source>
</reference>
<dbReference type="GO" id="GO:0005096">
    <property type="term" value="F:GTPase activator activity"/>
    <property type="evidence" value="ECO:0007669"/>
    <property type="project" value="InterPro"/>
</dbReference>
<name>A0A0R3PWQ7_ANGCS</name>
<dbReference type="InterPro" id="IPR027244">
    <property type="entry name" value="IML1"/>
</dbReference>
<dbReference type="GO" id="GO:1990130">
    <property type="term" value="C:GATOR1 complex"/>
    <property type="evidence" value="ECO:0007669"/>
    <property type="project" value="TreeGrafter"/>
</dbReference>
<evidence type="ECO:0000256" key="1">
    <source>
        <dbReference type="SAM" id="MobiDB-lite"/>
    </source>
</evidence>
<feature type="compositionally biased region" description="Polar residues" evidence="1">
    <location>
        <begin position="64"/>
        <end position="76"/>
    </location>
</feature>
<gene>
    <name evidence="2" type="ORF">ACOC_LOCUS10618</name>
</gene>
<organism evidence="4">
    <name type="scientific">Angiostrongylus costaricensis</name>
    <name type="common">Nematode worm</name>
    <dbReference type="NCBI Taxonomy" id="334426"/>
    <lineage>
        <taxon>Eukaryota</taxon>
        <taxon>Metazoa</taxon>
        <taxon>Ecdysozoa</taxon>
        <taxon>Nematoda</taxon>
        <taxon>Chromadorea</taxon>
        <taxon>Rhabditida</taxon>
        <taxon>Rhabditina</taxon>
        <taxon>Rhabditomorpha</taxon>
        <taxon>Strongyloidea</taxon>
        <taxon>Metastrongylidae</taxon>
        <taxon>Angiostrongylus</taxon>
    </lineage>
</organism>
<proteinExistence type="predicted"/>
<evidence type="ECO:0000313" key="2">
    <source>
        <dbReference type="EMBL" id="VDM62203.1"/>
    </source>
</evidence>
<evidence type="ECO:0000313" key="3">
    <source>
        <dbReference type="Proteomes" id="UP000267027"/>
    </source>
</evidence>
<reference evidence="4" key="1">
    <citation type="submission" date="2017-02" db="UniProtKB">
        <authorList>
            <consortium name="WormBaseParasite"/>
        </authorList>
    </citation>
    <scope>IDENTIFICATION</scope>
</reference>
<dbReference type="GO" id="GO:0005765">
    <property type="term" value="C:lysosomal membrane"/>
    <property type="evidence" value="ECO:0007669"/>
    <property type="project" value="TreeGrafter"/>
</dbReference>